<evidence type="ECO:0000313" key="3">
    <source>
        <dbReference type="Proteomes" id="UP001337655"/>
    </source>
</evidence>
<sequence>MSTELHLRTQTLANARLLLRPRTPTSPTLSGNTSSATLVAPPTDTGEIDIVVFGKATDFTAAAMVGLTPAIEGETARTADQALSKLFAATCELLQMYIPKVGSHQRNIHGGGVFDEDMISPKIQEAQKKSP</sequence>
<accession>A0AAV9NZ00</accession>
<reference evidence="2 3" key="1">
    <citation type="submission" date="2023-08" db="EMBL/GenBank/DDBJ databases">
        <title>Black Yeasts Isolated from many extreme environments.</title>
        <authorList>
            <person name="Coleine C."/>
            <person name="Stajich J.E."/>
            <person name="Selbmann L."/>
        </authorList>
    </citation>
    <scope>NUCLEOTIDE SEQUENCE [LARGE SCALE GENOMIC DNA]</scope>
    <source>
        <strain evidence="2 3">CCFEE 5935</strain>
    </source>
</reference>
<evidence type="ECO:0000313" key="2">
    <source>
        <dbReference type="EMBL" id="KAK5163636.1"/>
    </source>
</evidence>
<dbReference type="AlphaFoldDB" id="A0AAV9NZ00"/>
<gene>
    <name evidence="2" type="ORF">LTR77_010585</name>
</gene>
<feature type="region of interest" description="Disordered" evidence="1">
    <location>
        <begin position="111"/>
        <end position="131"/>
    </location>
</feature>
<dbReference type="RefSeq" id="XP_064654078.1">
    <property type="nucleotide sequence ID" value="XM_064807803.1"/>
</dbReference>
<name>A0AAV9NZ00_9PEZI</name>
<feature type="compositionally biased region" description="Polar residues" evidence="1">
    <location>
        <begin position="23"/>
        <end position="37"/>
    </location>
</feature>
<organism evidence="2 3">
    <name type="scientific">Saxophila tyrrhenica</name>
    <dbReference type="NCBI Taxonomy" id="1690608"/>
    <lineage>
        <taxon>Eukaryota</taxon>
        <taxon>Fungi</taxon>
        <taxon>Dikarya</taxon>
        <taxon>Ascomycota</taxon>
        <taxon>Pezizomycotina</taxon>
        <taxon>Dothideomycetes</taxon>
        <taxon>Dothideomycetidae</taxon>
        <taxon>Mycosphaerellales</taxon>
        <taxon>Extremaceae</taxon>
        <taxon>Saxophila</taxon>
    </lineage>
</organism>
<proteinExistence type="predicted"/>
<dbReference type="Proteomes" id="UP001337655">
    <property type="component" value="Unassembled WGS sequence"/>
</dbReference>
<protein>
    <submittedName>
        <fullName evidence="2">Uncharacterized protein</fullName>
    </submittedName>
</protein>
<evidence type="ECO:0000256" key="1">
    <source>
        <dbReference type="SAM" id="MobiDB-lite"/>
    </source>
</evidence>
<keyword evidence="3" id="KW-1185">Reference proteome</keyword>
<comment type="caution">
    <text evidence="2">The sequence shown here is derived from an EMBL/GenBank/DDBJ whole genome shotgun (WGS) entry which is preliminary data.</text>
</comment>
<dbReference type="GeneID" id="89931911"/>
<feature type="region of interest" description="Disordered" evidence="1">
    <location>
        <begin position="21"/>
        <end position="41"/>
    </location>
</feature>
<dbReference type="EMBL" id="JAVRRT010000024">
    <property type="protein sequence ID" value="KAK5163636.1"/>
    <property type="molecule type" value="Genomic_DNA"/>
</dbReference>